<protein>
    <submittedName>
        <fullName evidence="2">Acylglycerol lipase</fullName>
    </submittedName>
</protein>
<sequence length="325" mass="36477">MKAEQVLTVEGCEIYTRIFEPEAVPCGSIIIITGICESLKMYKNLAKKFSKEGFRVLCYDQRGFGKSGGKRGVLDSEETFYSDLSAVIKSSNITQISGEPELPFFIFAHGTGAIGAVQYIQRPEARKVDGLILSAPSFHKFKDHSELEKGAMNLISKIDPNHLVTYKIEINARTTDTKFRKMLNELSNEVSIKQLKIWEDVGNVALYHSKSFKHPVFILHGNQDVVTDHQSTLSFFETISSNDKKCVIADGFKHNLHLDENRQKIIEDILKWVYTRAVNIKREQDKSMRLTVGPSVGGGRKRSAHVSVRPAALEVMVQSITLNGQ</sequence>
<evidence type="ECO:0000259" key="1">
    <source>
        <dbReference type="Pfam" id="PF12146"/>
    </source>
</evidence>
<dbReference type="InterPro" id="IPR022742">
    <property type="entry name" value="Hydrolase_4"/>
</dbReference>
<dbReference type="SUPFAM" id="SSF53474">
    <property type="entry name" value="alpha/beta-Hydrolases"/>
    <property type="match status" value="1"/>
</dbReference>
<evidence type="ECO:0000313" key="3">
    <source>
        <dbReference type="Proteomes" id="UP001431209"/>
    </source>
</evidence>
<dbReference type="Pfam" id="PF12146">
    <property type="entry name" value="Hydrolase_4"/>
    <property type="match status" value="1"/>
</dbReference>
<keyword evidence="3" id="KW-1185">Reference proteome</keyword>
<gene>
    <name evidence="2" type="ORF">AKO1_007016</name>
</gene>
<dbReference type="InterPro" id="IPR029058">
    <property type="entry name" value="AB_hydrolase_fold"/>
</dbReference>
<dbReference type="Gene3D" id="3.40.50.1820">
    <property type="entry name" value="alpha/beta hydrolase"/>
    <property type="match status" value="1"/>
</dbReference>
<dbReference type="EMBL" id="JAOPGA020000683">
    <property type="protein sequence ID" value="KAL0480701.1"/>
    <property type="molecule type" value="Genomic_DNA"/>
</dbReference>
<accession>A0AAW2YTD4</accession>
<dbReference type="InterPro" id="IPR051044">
    <property type="entry name" value="MAG_DAG_Lipase"/>
</dbReference>
<dbReference type="AlphaFoldDB" id="A0AAW2YTD4"/>
<feature type="domain" description="Serine aminopeptidase S33" evidence="1">
    <location>
        <begin position="25"/>
        <end position="260"/>
    </location>
</feature>
<reference evidence="2 3" key="1">
    <citation type="submission" date="2024-03" db="EMBL/GenBank/DDBJ databases">
        <title>The Acrasis kona genome and developmental transcriptomes reveal deep origins of eukaryotic multicellular pathways.</title>
        <authorList>
            <person name="Sheikh S."/>
            <person name="Fu C.-J."/>
            <person name="Brown M.W."/>
            <person name="Baldauf S.L."/>
        </authorList>
    </citation>
    <scope>NUCLEOTIDE SEQUENCE [LARGE SCALE GENOMIC DNA]</scope>
    <source>
        <strain evidence="2 3">ATCC MYA-3509</strain>
    </source>
</reference>
<proteinExistence type="predicted"/>
<name>A0AAW2YTD4_9EUKA</name>
<dbReference type="Proteomes" id="UP001431209">
    <property type="component" value="Unassembled WGS sequence"/>
</dbReference>
<evidence type="ECO:0000313" key="2">
    <source>
        <dbReference type="EMBL" id="KAL0480701.1"/>
    </source>
</evidence>
<comment type="caution">
    <text evidence="2">The sequence shown here is derived from an EMBL/GenBank/DDBJ whole genome shotgun (WGS) entry which is preliminary data.</text>
</comment>
<organism evidence="2 3">
    <name type="scientific">Acrasis kona</name>
    <dbReference type="NCBI Taxonomy" id="1008807"/>
    <lineage>
        <taxon>Eukaryota</taxon>
        <taxon>Discoba</taxon>
        <taxon>Heterolobosea</taxon>
        <taxon>Tetramitia</taxon>
        <taxon>Eutetramitia</taxon>
        <taxon>Acrasidae</taxon>
        <taxon>Acrasis</taxon>
    </lineage>
</organism>
<dbReference type="PANTHER" id="PTHR11614">
    <property type="entry name" value="PHOSPHOLIPASE-RELATED"/>
    <property type="match status" value="1"/>
</dbReference>